<dbReference type="EMBL" id="SSSM01000004">
    <property type="protein sequence ID" value="THG30687.1"/>
    <property type="molecule type" value="Genomic_DNA"/>
</dbReference>
<proteinExistence type="predicted"/>
<dbReference type="RefSeq" id="WP_136427044.1">
    <property type="nucleotide sequence ID" value="NZ_SSSM01000003.1"/>
</dbReference>
<comment type="caution">
    <text evidence="1">The sequence shown here is derived from an EMBL/GenBank/DDBJ whole genome shotgun (WGS) entry which is preliminary data.</text>
</comment>
<sequence>MEQREPHPDDVELESILLAVLRLDYSSDKVETGMIVDMYDWLAEVEKVHRITPRRQKLMGAIAIKLTRAMDERFAP</sequence>
<name>A0A4V3WT55_9MICO</name>
<accession>A0A4V3WT55</accession>
<organism evidence="1 3">
    <name type="scientific">Naasia lichenicola</name>
    <dbReference type="NCBI Taxonomy" id="2565933"/>
    <lineage>
        <taxon>Bacteria</taxon>
        <taxon>Bacillati</taxon>
        <taxon>Actinomycetota</taxon>
        <taxon>Actinomycetes</taxon>
        <taxon>Micrococcales</taxon>
        <taxon>Microbacteriaceae</taxon>
        <taxon>Naasia</taxon>
    </lineage>
</organism>
<reference evidence="1 3" key="1">
    <citation type="submission" date="2019-04" db="EMBL/GenBank/DDBJ databases">
        <authorList>
            <person name="Jiang L."/>
        </authorList>
    </citation>
    <scope>NUCLEOTIDE SEQUENCE [LARGE SCALE GENOMIC DNA]</scope>
    <source>
        <strain evidence="1 3">YIM 131853</strain>
    </source>
</reference>
<gene>
    <name evidence="2" type="ORF">E6C64_07730</name>
    <name evidence="1" type="ORF">E6C64_08585</name>
</gene>
<evidence type="ECO:0000313" key="3">
    <source>
        <dbReference type="Proteomes" id="UP000309133"/>
    </source>
</evidence>
<dbReference type="Proteomes" id="UP000309133">
    <property type="component" value="Unassembled WGS sequence"/>
</dbReference>
<evidence type="ECO:0000313" key="2">
    <source>
        <dbReference type="EMBL" id="THG31924.1"/>
    </source>
</evidence>
<keyword evidence="3" id="KW-1185">Reference proteome</keyword>
<evidence type="ECO:0000313" key="1">
    <source>
        <dbReference type="EMBL" id="THG30687.1"/>
    </source>
</evidence>
<dbReference type="AlphaFoldDB" id="A0A4V3WT55"/>
<protein>
    <submittedName>
        <fullName evidence="1">Uncharacterized protein</fullName>
    </submittedName>
</protein>
<dbReference type="EMBL" id="SSSM01000003">
    <property type="protein sequence ID" value="THG31924.1"/>
    <property type="molecule type" value="Genomic_DNA"/>
</dbReference>